<sequence>MTDPSDRKDQLEVLWLDPLAPETPLGQWQDLADNSVDPNPFFTPGYLQPFLRAFPSATVRLLVIREKGSKNWRMTAPIGRRRAGLAVPVKTTWTSYYAPLGTPLLRDTGGLDDVAAFVEVGAGSASLMAMPFLPCNSRVASLAKKITGWENRWPEKLSRAGHGSGDLGETQYKAAMSGKRRKEMRRQLRRLEDHGPIRIAHLIGEEAIKGFEKFLKLEAEGWKGRAGTALSSNPETALFSRNVIKNRSLNNGVRIDQLWAGESLIASLILFIEGSHVFSWKIAFNETFGRMSPGAQIAAISMKQNLKSPDILEADSLAVPGHSMIEPLWRGRVDIGTLILSKGYLGSSLASLTAADLKLERSLRNKAKTLKAFFS</sequence>
<evidence type="ECO:0000313" key="3">
    <source>
        <dbReference type="Proteomes" id="UP000053235"/>
    </source>
</evidence>
<organism evidence="2 3">
    <name type="scientific">Roseibium alexandrii</name>
    <dbReference type="NCBI Taxonomy" id="388408"/>
    <lineage>
        <taxon>Bacteria</taxon>
        <taxon>Pseudomonadati</taxon>
        <taxon>Pseudomonadota</taxon>
        <taxon>Alphaproteobacteria</taxon>
        <taxon>Hyphomicrobiales</taxon>
        <taxon>Stappiaceae</taxon>
        <taxon>Roseibium</taxon>
    </lineage>
</organism>
<dbReference type="Pfam" id="PF13480">
    <property type="entry name" value="Acetyltransf_6"/>
    <property type="match status" value="1"/>
</dbReference>
<proteinExistence type="predicted"/>
<evidence type="ECO:0000313" key="2">
    <source>
        <dbReference type="EMBL" id="CTQ69792.1"/>
    </source>
</evidence>
<name>A0A0M7A5Q3_9HYPH</name>
<dbReference type="RefSeq" id="WP_055671876.1">
    <property type="nucleotide sequence ID" value="NZ_CXWD01000007.1"/>
</dbReference>
<dbReference type="STRING" id="388408.LAX5112_02250"/>
<dbReference type="OrthoDB" id="213519at2"/>
<gene>
    <name evidence="2" type="ORF">LAX5112_02250</name>
</gene>
<keyword evidence="3" id="KW-1185">Reference proteome</keyword>
<dbReference type="InterPro" id="IPR016181">
    <property type="entry name" value="Acyl_CoA_acyltransferase"/>
</dbReference>
<feature type="domain" description="BioF2-like acetyltransferase" evidence="1">
    <location>
        <begin position="179"/>
        <end position="295"/>
    </location>
</feature>
<dbReference type="SUPFAM" id="SSF55729">
    <property type="entry name" value="Acyl-CoA N-acyltransferases (Nat)"/>
    <property type="match status" value="1"/>
</dbReference>
<reference evidence="3" key="1">
    <citation type="submission" date="2015-07" db="EMBL/GenBank/DDBJ databases">
        <authorList>
            <person name="Rodrigo-Torres Lidia"/>
            <person name="Arahal R.David."/>
        </authorList>
    </citation>
    <scope>NUCLEOTIDE SEQUENCE [LARGE SCALE GENOMIC DNA]</scope>
    <source>
        <strain evidence="3">CECT 5112</strain>
    </source>
</reference>
<dbReference type="EMBL" id="CXWD01000007">
    <property type="protein sequence ID" value="CTQ69792.1"/>
    <property type="molecule type" value="Genomic_DNA"/>
</dbReference>
<protein>
    <submittedName>
        <fullName evidence="2">Protein involved in cellulose biosynthesis (CelD)</fullName>
    </submittedName>
</protein>
<dbReference type="Proteomes" id="UP000053235">
    <property type="component" value="Unassembled WGS sequence"/>
</dbReference>
<accession>A0A0M7A5Q3</accession>
<evidence type="ECO:0000259" key="1">
    <source>
        <dbReference type="Pfam" id="PF13480"/>
    </source>
</evidence>
<dbReference type="InterPro" id="IPR038740">
    <property type="entry name" value="BioF2-like_GNAT_dom"/>
</dbReference>
<dbReference type="AlphaFoldDB" id="A0A0M7A5Q3"/>